<evidence type="ECO:0000313" key="2">
    <source>
        <dbReference type="EMBL" id="MBB2891981.1"/>
    </source>
</evidence>
<name>A0A839NB82_9MICO</name>
<dbReference type="EMBL" id="JACHVQ010000001">
    <property type="protein sequence ID" value="MBB2891981.1"/>
    <property type="molecule type" value="Genomic_DNA"/>
</dbReference>
<gene>
    <name evidence="2" type="ORF">FHU39_001965</name>
</gene>
<dbReference type="SUPFAM" id="SSF53474">
    <property type="entry name" value="alpha/beta-Hydrolases"/>
    <property type="match status" value="1"/>
</dbReference>
<dbReference type="InterPro" id="IPR050266">
    <property type="entry name" value="AB_hydrolase_sf"/>
</dbReference>
<dbReference type="Gene3D" id="3.40.50.1820">
    <property type="entry name" value="alpha/beta hydrolase"/>
    <property type="match status" value="1"/>
</dbReference>
<dbReference type="InterPro" id="IPR000073">
    <property type="entry name" value="AB_hydrolase_1"/>
</dbReference>
<reference evidence="2 3" key="1">
    <citation type="submission" date="2020-08" db="EMBL/GenBank/DDBJ databases">
        <title>Sequencing the genomes of 1000 actinobacteria strains.</title>
        <authorList>
            <person name="Klenk H.-P."/>
        </authorList>
    </citation>
    <scope>NUCLEOTIDE SEQUENCE [LARGE SCALE GENOMIC DNA]</scope>
    <source>
        <strain evidence="2 3">DSM 105369</strain>
    </source>
</reference>
<dbReference type="PRINTS" id="PR00111">
    <property type="entry name" value="ABHYDROLASE"/>
</dbReference>
<dbReference type="GO" id="GO:0003824">
    <property type="term" value="F:catalytic activity"/>
    <property type="evidence" value="ECO:0007669"/>
    <property type="project" value="UniProtKB-ARBA"/>
</dbReference>
<sequence length="262" mass="27822">MATPEIALTRLAGSAGQPVLVVGPSLGTRVERLWAAVARELPDFRVIGWDLPGHGVSAPADQPYSTPELAGAVLRAMDETVGSTETLYYAGDSFGGCVGLQLILDHPERFAAAAILCSGARIATEEVWRQRIDLVRRAGLAPVRTASSTRWFGNRVQQHPTDESRAVLAELLAVDPTSYCLACEALGTFDVRDRLPGIRVPLLAVAGADDAVTTATQHRELAHVTPGARVEVLDGVGHLAPLEDPLATAALLDKHFRQGVVS</sequence>
<keyword evidence="3" id="KW-1185">Reference proteome</keyword>
<organism evidence="2 3">
    <name type="scientific">Flexivirga oryzae</name>
    <dbReference type="NCBI Taxonomy" id="1794944"/>
    <lineage>
        <taxon>Bacteria</taxon>
        <taxon>Bacillati</taxon>
        <taxon>Actinomycetota</taxon>
        <taxon>Actinomycetes</taxon>
        <taxon>Micrococcales</taxon>
        <taxon>Dermacoccaceae</taxon>
        <taxon>Flexivirga</taxon>
    </lineage>
</organism>
<accession>A0A839NB82</accession>
<dbReference type="Proteomes" id="UP000559182">
    <property type="component" value="Unassembled WGS sequence"/>
</dbReference>
<feature type="domain" description="AB hydrolase-1" evidence="1">
    <location>
        <begin position="33"/>
        <end position="245"/>
    </location>
</feature>
<dbReference type="PANTHER" id="PTHR43798">
    <property type="entry name" value="MONOACYLGLYCEROL LIPASE"/>
    <property type="match status" value="1"/>
</dbReference>
<dbReference type="InterPro" id="IPR029058">
    <property type="entry name" value="AB_hydrolase_fold"/>
</dbReference>
<evidence type="ECO:0000259" key="1">
    <source>
        <dbReference type="Pfam" id="PF00561"/>
    </source>
</evidence>
<comment type="caution">
    <text evidence="2">The sequence shown here is derived from an EMBL/GenBank/DDBJ whole genome shotgun (WGS) entry which is preliminary data.</text>
</comment>
<dbReference type="Pfam" id="PF00561">
    <property type="entry name" value="Abhydrolase_1"/>
    <property type="match status" value="1"/>
</dbReference>
<dbReference type="AlphaFoldDB" id="A0A839NB82"/>
<evidence type="ECO:0000313" key="3">
    <source>
        <dbReference type="Proteomes" id="UP000559182"/>
    </source>
</evidence>
<dbReference type="RefSeq" id="WP_183320174.1">
    <property type="nucleotide sequence ID" value="NZ_JACHVQ010000001.1"/>
</dbReference>
<protein>
    <submittedName>
        <fullName evidence="2">3-oxoadipate enol-lactonase</fullName>
    </submittedName>
</protein>
<proteinExistence type="predicted"/>